<dbReference type="PANTHER" id="PTHR43194:SF2">
    <property type="entry name" value="PEROXISOMAL MEMBRANE PROTEIN LPX1"/>
    <property type="match status" value="1"/>
</dbReference>
<protein>
    <submittedName>
        <fullName evidence="2">Alpha/beta hydrolase</fullName>
    </submittedName>
</protein>
<feature type="domain" description="AB hydrolase-1" evidence="1">
    <location>
        <begin position="45"/>
        <end position="246"/>
    </location>
</feature>
<dbReference type="RefSeq" id="WP_133203254.1">
    <property type="nucleotide sequence ID" value="NZ_SMRU01000005.1"/>
</dbReference>
<dbReference type="Proteomes" id="UP000295511">
    <property type="component" value="Unassembled WGS sequence"/>
</dbReference>
<gene>
    <name evidence="2" type="ORF">E1809_05705</name>
</gene>
<name>A0A4R5KT51_9MICC</name>
<dbReference type="InterPro" id="IPR029058">
    <property type="entry name" value="AB_hydrolase_fold"/>
</dbReference>
<reference evidence="2 3" key="1">
    <citation type="submission" date="2019-03" db="EMBL/GenBank/DDBJ databases">
        <title>Whole genome sequence of Arthrobacter sp JH1-1.</title>
        <authorList>
            <person name="Trinh H.N."/>
        </authorList>
    </citation>
    <scope>NUCLEOTIDE SEQUENCE [LARGE SCALE GENOMIC DNA]</scope>
    <source>
        <strain evidence="2 3">JH1-1</strain>
    </source>
</reference>
<keyword evidence="3" id="KW-1185">Reference proteome</keyword>
<dbReference type="SUPFAM" id="SSF53474">
    <property type="entry name" value="alpha/beta-Hydrolases"/>
    <property type="match status" value="1"/>
</dbReference>
<dbReference type="GO" id="GO:0016787">
    <property type="term" value="F:hydrolase activity"/>
    <property type="evidence" value="ECO:0007669"/>
    <property type="project" value="UniProtKB-KW"/>
</dbReference>
<accession>A0A4R5KT51</accession>
<proteinExistence type="predicted"/>
<dbReference type="AlphaFoldDB" id="A0A4R5KT51"/>
<evidence type="ECO:0000313" key="3">
    <source>
        <dbReference type="Proteomes" id="UP000295511"/>
    </source>
</evidence>
<dbReference type="Pfam" id="PF12697">
    <property type="entry name" value="Abhydrolase_6"/>
    <property type="match status" value="1"/>
</dbReference>
<evidence type="ECO:0000313" key="2">
    <source>
        <dbReference type="EMBL" id="TDF99069.1"/>
    </source>
</evidence>
<keyword evidence="2" id="KW-0378">Hydrolase</keyword>
<dbReference type="Gene3D" id="3.40.50.1820">
    <property type="entry name" value="alpha/beta hydrolase"/>
    <property type="match status" value="1"/>
</dbReference>
<dbReference type="PANTHER" id="PTHR43194">
    <property type="entry name" value="HYDROLASE ALPHA/BETA FOLD FAMILY"/>
    <property type="match status" value="1"/>
</dbReference>
<dbReference type="OrthoDB" id="63519at2"/>
<dbReference type="EMBL" id="SMRU01000005">
    <property type="protein sequence ID" value="TDF99069.1"/>
    <property type="molecule type" value="Genomic_DNA"/>
</dbReference>
<sequence>MSEFANSKDGTRIAYERHGDGPAVILVGGAMQFRGFDPTTVEMGKQLAAQGFTVLNYDRRGRGESAETSSFTLQDELDDLSALIEVAGGEAALYGSSSGGAISLAAAAAGLPVTKLALWEVPLRAELGTDGAEFLAGLRERIGSGDKAGTIEYFMKDMPPEWLAGAKNSPGWPIMMEIGPSLSADSESLAWTQSAPRAELWSGVKQPTLVLLGEQTQTIMTEAADAITANIPGAAKKTIPGANHSWEPKVMAGALAEFFAE</sequence>
<dbReference type="InterPro" id="IPR050228">
    <property type="entry name" value="Carboxylesterase_BioH"/>
</dbReference>
<organism evidence="2 3">
    <name type="scientific">Arthrobacter terricola</name>
    <dbReference type="NCBI Taxonomy" id="2547396"/>
    <lineage>
        <taxon>Bacteria</taxon>
        <taxon>Bacillati</taxon>
        <taxon>Actinomycetota</taxon>
        <taxon>Actinomycetes</taxon>
        <taxon>Micrococcales</taxon>
        <taxon>Micrococcaceae</taxon>
        <taxon>Arthrobacter</taxon>
    </lineage>
</organism>
<evidence type="ECO:0000259" key="1">
    <source>
        <dbReference type="Pfam" id="PF12697"/>
    </source>
</evidence>
<dbReference type="InterPro" id="IPR000073">
    <property type="entry name" value="AB_hydrolase_1"/>
</dbReference>
<comment type="caution">
    <text evidence="2">The sequence shown here is derived from an EMBL/GenBank/DDBJ whole genome shotgun (WGS) entry which is preliminary data.</text>
</comment>